<comment type="caution">
    <text evidence="2">The sequence shown here is derived from an EMBL/GenBank/DDBJ whole genome shotgun (WGS) entry which is preliminary data.</text>
</comment>
<gene>
    <name evidence="3" type="ORF">KB893_016560</name>
    <name evidence="2" type="ORF">KB893_08270</name>
</gene>
<keyword evidence="2" id="KW-0560">Oxidoreductase</keyword>
<dbReference type="SUPFAM" id="SSF51905">
    <property type="entry name" value="FAD/NAD(P)-binding domain"/>
    <property type="match status" value="1"/>
</dbReference>
<proteinExistence type="predicted"/>
<dbReference type="PANTHER" id="PTHR43747:SF1">
    <property type="entry name" value="SLR1998 PROTEIN"/>
    <property type="match status" value="1"/>
</dbReference>
<name>A0A8J8AZQ2_9GAMM</name>
<dbReference type="InterPro" id="IPR002938">
    <property type="entry name" value="FAD-bd"/>
</dbReference>
<dbReference type="InterPro" id="IPR036188">
    <property type="entry name" value="FAD/NAD-bd_sf"/>
</dbReference>
<reference evidence="3 4" key="1">
    <citation type="journal article" date="2021" name="Microbiol. Resour. Announc.">
        <title>Draft Genome Sequence of Coralloluteibacterium stylophorae LMG 29479T.</title>
        <authorList>
            <person name="Karlyshev A.V."/>
            <person name="Kudryashova E.B."/>
            <person name="Ariskina E.V."/>
            <person name="Conroy A.P."/>
            <person name="Abidueva E.Y."/>
        </authorList>
    </citation>
    <scope>NUCLEOTIDE SEQUENCE [LARGE SCALE GENOMIC DNA]</scope>
    <source>
        <strain evidence="3 4">LMG 29479</strain>
    </source>
</reference>
<dbReference type="RefSeq" id="WP_211926449.1">
    <property type="nucleotide sequence ID" value="NZ_JAGQFT020000014.1"/>
</dbReference>
<keyword evidence="2" id="KW-0503">Monooxygenase</keyword>
<accession>A0A8J8AZQ2</accession>
<feature type="domain" description="FAD-binding" evidence="1">
    <location>
        <begin position="6"/>
        <end position="214"/>
    </location>
</feature>
<evidence type="ECO:0000259" key="1">
    <source>
        <dbReference type="Pfam" id="PF01494"/>
    </source>
</evidence>
<organism evidence="2">
    <name type="scientific">Coralloluteibacterium stylophorae</name>
    <dbReference type="NCBI Taxonomy" id="1776034"/>
    <lineage>
        <taxon>Bacteria</taxon>
        <taxon>Pseudomonadati</taxon>
        <taxon>Pseudomonadota</taxon>
        <taxon>Gammaproteobacteria</taxon>
        <taxon>Lysobacterales</taxon>
        <taxon>Lysobacteraceae</taxon>
        <taxon>Coralloluteibacterium</taxon>
    </lineage>
</organism>
<evidence type="ECO:0000313" key="4">
    <source>
        <dbReference type="Proteomes" id="UP000675747"/>
    </source>
</evidence>
<dbReference type="PANTHER" id="PTHR43747">
    <property type="entry name" value="FAD-BINDING PROTEIN"/>
    <property type="match status" value="1"/>
</dbReference>
<dbReference type="InterPro" id="IPR050816">
    <property type="entry name" value="Flavin-dep_Halogenase_NPB"/>
</dbReference>
<dbReference type="GO" id="GO:0071949">
    <property type="term" value="F:FAD binding"/>
    <property type="evidence" value="ECO:0007669"/>
    <property type="project" value="InterPro"/>
</dbReference>
<reference evidence="2" key="2">
    <citation type="submission" date="2021-04" db="EMBL/GenBank/DDBJ databases">
        <authorList>
            <person name="Karlyshev A.V."/>
        </authorList>
    </citation>
    <scope>NUCLEOTIDE SEQUENCE</scope>
    <source>
        <strain evidence="2">LMG 29479</strain>
    </source>
</reference>
<evidence type="ECO:0000313" key="3">
    <source>
        <dbReference type="EMBL" id="MBS7458755.1"/>
    </source>
</evidence>
<dbReference type="AlphaFoldDB" id="A0A8J8AZQ2"/>
<dbReference type="Gene3D" id="3.50.50.60">
    <property type="entry name" value="FAD/NAD(P)-binding domain"/>
    <property type="match status" value="1"/>
</dbReference>
<dbReference type="Pfam" id="PF01494">
    <property type="entry name" value="FAD_binding_3"/>
    <property type="match status" value="1"/>
</dbReference>
<protein>
    <submittedName>
        <fullName evidence="2">FAD-dependent monooxygenase</fullName>
    </submittedName>
</protein>
<sequence length="534" mass="59441">MRDADECDVAILGGGLAGLTLAIQLKRRFEAIDVRVVERRRHPVAEAAFKVGESTVEIGAHYLAETLGLRAHLDAEHLRKFGFRFFFSDRCEVLDACTELGVDDYLAMPSWQIDRGRLENFLGEHARALGVAFEDGASVRGFELSETDAPHRIAWRREGTDQALHARWLVDASGRAGLVRRQRGLDVPNAHRANAAWFRVDGWIGVDEWCADGDWRGRCSQAHRWRSTNHLVGPGYWVWMIPLSSGAHSIGIVADAGMHPLESMNSLDKALDWLGVHQPRIARALEPVRGRVRDFLFLRDYSYGCSQVFSGARWALTGEAGLFLDPFYSPGTDFIAIANTYICDLVARDREGEDIAPWAALWQQMYFSFYESMLALYQDQYPLFGNPRVMPAKVIWDYTYYWGVLCPLVLGGRLTELSTLSRLRPVLARARELNAAMQATLRAWHESDTAGAGDGAPIMLNQARLDWFVALNRRMAEAVDAATFVARIDQNLATLERLADEIRAEAGLGPAPRAGAPALLPPAWYGRGSATAAA</sequence>
<keyword evidence="4" id="KW-1185">Reference proteome</keyword>
<evidence type="ECO:0000313" key="2">
    <source>
        <dbReference type="EMBL" id="MBR0562508.1"/>
    </source>
</evidence>
<dbReference type="EMBL" id="JAGQFT010000056">
    <property type="protein sequence ID" value="MBR0562508.1"/>
    <property type="molecule type" value="Genomic_DNA"/>
</dbReference>
<dbReference type="GO" id="GO:0004497">
    <property type="term" value="F:monooxygenase activity"/>
    <property type="evidence" value="ECO:0007669"/>
    <property type="project" value="UniProtKB-KW"/>
</dbReference>
<dbReference type="Proteomes" id="UP000675747">
    <property type="component" value="Unassembled WGS sequence"/>
</dbReference>
<dbReference type="EMBL" id="JAGQFT020000014">
    <property type="protein sequence ID" value="MBS7458755.1"/>
    <property type="molecule type" value="Genomic_DNA"/>
</dbReference>